<gene>
    <name evidence="2" type="ORF">ILP92_01245</name>
</gene>
<keyword evidence="1" id="KW-0812">Transmembrane</keyword>
<keyword evidence="1" id="KW-0472">Membrane</keyword>
<keyword evidence="3" id="KW-1185">Reference proteome</keyword>
<protein>
    <submittedName>
        <fullName evidence="2">Uncharacterized protein</fullName>
    </submittedName>
</protein>
<dbReference type="RefSeq" id="WP_198914545.1">
    <property type="nucleotide sequence ID" value="NZ_JAEKPD010000001.1"/>
</dbReference>
<comment type="caution">
    <text evidence="2">The sequence shown here is derived from an EMBL/GenBank/DDBJ whole genome shotgun (WGS) entry which is preliminary data.</text>
</comment>
<keyword evidence="1" id="KW-1133">Transmembrane helix</keyword>
<name>A0A934IBE8_9RHOB</name>
<evidence type="ECO:0000313" key="2">
    <source>
        <dbReference type="EMBL" id="MBJ3761377.1"/>
    </source>
</evidence>
<feature type="transmembrane region" description="Helical" evidence="1">
    <location>
        <begin position="149"/>
        <end position="172"/>
    </location>
</feature>
<dbReference type="AlphaFoldDB" id="A0A934IBE8"/>
<organism evidence="2 3">
    <name type="scientific">Palleronia pontilimi</name>
    <dbReference type="NCBI Taxonomy" id="1964209"/>
    <lineage>
        <taxon>Bacteria</taxon>
        <taxon>Pseudomonadati</taxon>
        <taxon>Pseudomonadota</taxon>
        <taxon>Alphaproteobacteria</taxon>
        <taxon>Rhodobacterales</taxon>
        <taxon>Roseobacteraceae</taxon>
        <taxon>Palleronia</taxon>
    </lineage>
</organism>
<dbReference type="EMBL" id="JAEKPD010000001">
    <property type="protein sequence ID" value="MBJ3761377.1"/>
    <property type="molecule type" value="Genomic_DNA"/>
</dbReference>
<proteinExistence type="predicted"/>
<reference evidence="2" key="1">
    <citation type="submission" date="2020-12" db="EMBL/GenBank/DDBJ databases">
        <title>Bacterial taxonomy.</title>
        <authorList>
            <person name="Pan X."/>
        </authorList>
    </citation>
    <scope>NUCLEOTIDE SEQUENCE</scope>
    <source>
        <strain evidence="2">KCTC 52957</strain>
    </source>
</reference>
<evidence type="ECO:0000313" key="3">
    <source>
        <dbReference type="Proteomes" id="UP000642488"/>
    </source>
</evidence>
<sequence>MPIDPASYIQVFRVDLPPDKAAEMANDPAALEAALGVVPDLDKLHLIDPKALADIGLSGYLAEGEGAKAEAVAVDKTRLDMVRTPVLLLLPGATRPDDALVVRDPLVHLGDYPLEEARPADGDLLTPSAEGLIAGTPPRPVKTVNDKRVSGMVAMVALAVAFLVAFVMYLVAS</sequence>
<accession>A0A934IBE8</accession>
<dbReference type="Proteomes" id="UP000642488">
    <property type="component" value="Unassembled WGS sequence"/>
</dbReference>
<evidence type="ECO:0000256" key="1">
    <source>
        <dbReference type="SAM" id="Phobius"/>
    </source>
</evidence>